<dbReference type="GO" id="GO:0005789">
    <property type="term" value="C:endoplasmic reticulum membrane"/>
    <property type="evidence" value="ECO:0007669"/>
    <property type="project" value="UniProtKB-SubCell"/>
</dbReference>
<comment type="similarity">
    <text evidence="5">Belongs to the ERGIC family.</text>
</comment>
<keyword evidence="5" id="KW-0256">Endoplasmic reticulum</keyword>
<dbReference type="InterPro" id="IPR039542">
    <property type="entry name" value="Erv_N"/>
</dbReference>
<feature type="transmembrane region" description="Helical" evidence="5">
    <location>
        <begin position="292"/>
        <end position="314"/>
    </location>
</feature>
<keyword evidence="5" id="KW-0931">ER-Golgi transport</keyword>
<dbReference type="GO" id="GO:0030134">
    <property type="term" value="C:COPII-coated ER to Golgi transport vesicle"/>
    <property type="evidence" value="ECO:0007669"/>
    <property type="project" value="TreeGrafter"/>
</dbReference>
<feature type="domain" description="Endoplasmic reticulum vesicle transporter C-terminal" evidence="6">
    <location>
        <begin position="157"/>
        <end position="311"/>
    </location>
</feature>
<accession>A0AAV5QGC0</accession>
<keyword evidence="2 5" id="KW-0812">Transmembrane</keyword>
<evidence type="ECO:0000259" key="6">
    <source>
        <dbReference type="Pfam" id="PF07970"/>
    </source>
</evidence>
<feature type="transmembrane region" description="Helical" evidence="5">
    <location>
        <begin position="33"/>
        <end position="51"/>
    </location>
</feature>
<dbReference type="Pfam" id="PF07970">
    <property type="entry name" value="COPIIcoated_ERV"/>
    <property type="match status" value="1"/>
</dbReference>
<keyword evidence="5" id="KW-0813">Transport</keyword>
<dbReference type="Proteomes" id="UP001360560">
    <property type="component" value="Unassembled WGS sequence"/>
</dbReference>
<comment type="caution">
    <text evidence="8">The sequence shown here is derived from an EMBL/GenBank/DDBJ whole genome shotgun (WGS) entry which is preliminary data.</text>
</comment>
<evidence type="ECO:0000313" key="8">
    <source>
        <dbReference type="EMBL" id="GMM33888.1"/>
    </source>
</evidence>
<comment type="function">
    <text evidence="5">Plays a role in transport between endoplasmic reticulum and Golgi.</text>
</comment>
<feature type="domain" description="Endoplasmic reticulum vesicle transporter N-terminal" evidence="7">
    <location>
        <begin position="13"/>
        <end position="100"/>
    </location>
</feature>
<evidence type="ECO:0000256" key="4">
    <source>
        <dbReference type="ARBA" id="ARBA00023136"/>
    </source>
</evidence>
<dbReference type="InterPro" id="IPR045888">
    <property type="entry name" value="Erv"/>
</dbReference>
<dbReference type="AlphaFoldDB" id="A0AAV5QGC0"/>
<dbReference type="PANTHER" id="PTHR10984">
    <property type="entry name" value="ENDOPLASMIC RETICULUM-GOLGI INTERMEDIATE COMPARTMENT PROTEIN"/>
    <property type="match status" value="1"/>
</dbReference>
<dbReference type="RefSeq" id="XP_064850888.1">
    <property type="nucleotide sequence ID" value="XM_064994816.1"/>
</dbReference>
<keyword evidence="5" id="KW-0333">Golgi apparatus</keyword>
<keyword evidence="9" id="KW-1185">Reference proteome</keyword>
<evidence type="ECO:0000256" key="3">
    <source>
        <dbReference type="ARBA" id="ARBA00022989"/>
    </source>
</evidence>
<sequence>MEERRSKSPGGIKVFDAFPKVATQHSVRSSRGGSSTIFLMIFVLFIAYVEIGDWFDGTMDRNFTVDNNGDDSLNINIDIVVAMPCNFLHTNVLDFTRDRTLAADYLSYEGVNFFIPSIYLLNDQRHVVTPDMDEIMKESLLAEFRIGISDPNSGAPACHIFGNIPVTKVSGDFHITAKGYTYRDFRSNVPPQALNFSHVISEFSFGDFYPFLQNPLDFTARTTNANIQNYQYFLSAVPTLYKRLGVEIDTYQYASTEEEKSFDNPGLGMPGIFFKYDFEAIKLIVEDKRISFTAFVVRLVTICGGLIICFGWAYRGFDKLIILLFGKKVARRGQEKAATFLAT</sequence>
<keyword evidence="4 5" id="KW-0472">Membrane</keyword>
<dbReference type="GO" id="GO:0006888">
    <property type="term" value="P:endoplasmic reticulum to Golgi vesicle-mediated transport"/>
    <property type="evidence" value="ECO:0007669"/>
    <property type="project" value="UniProtKB-UniRule"/>
</dbReference>
<organism evidence="8 9">
    <name type="scientific">Saccharomycopsis crataegensis</name>
    <dbReference type="NCBI Taxonomy" id="43959"/>
    <lineage>
        <taxon>Eukaryota</taxon>
        <taxon>Fungi</taxon>
        <taxon>Dikarya</taxon>
        <taxon>Ascomycota</taxon>
        <taxon>Saccharomycotina</taxon>
        <taxon>Saccharomycetes</taxon>
        <taxon>Saccharomycopsidaceae</taxon>
        <taxon>Saccharomycopsis</taxon>
    </lineage>
</organism>
<dbReference type="GeneID" id="90071867"/>
<dbReference type="GO" id="GO:0006890">
    <property type="term" value="P:retrograde vesicle-mediated transport, Golgi to endoplasmic reticulum"/>
    <property type="evidence" value="ECO:0007669"/>
    <property type="project" value="TreeGrafter"/>
</dbReference>
<keyword evidence="3 5" id="KW-1133">Transmembrane helix</keyword>
<reference evidence="8 9" key="1">
    <citation type="journal article" date="2023" name="Elife">
        <title>Identification of key yeast species and microbe-microbe interactions impacting larval growth of Drosophila in the wild.</title>
        <authorList>
            <person name="Mure A."/>
            <person name="Sugiura Y."/>
            <person name="Maeda R."/>
            <person name="Honda K."/>
            <person name="Sakurai N."/>
            <person name="Takahashi Y."/>
            <person name="Watada M."/>
            <person name="Katoh T."/>
            <person name="Gotoh A."/>
            <person name="Gotoh Y."/>
            <person name="Taniguchi I."/>
            <person name="Nakamura K."/>
            <person name="Hayashi T."/>
            <person name="Katayama T."/>
            <person name="Uemura T."/>
            <person name="Hattori Y."/>
        </authorList>
    </citation>
    <scope>NUCLEOTIDE SEQUENCE [LARGE SCALE GENOMIC DNA]</scope>
    <source>
        <strain evidence="8 9">SC-9</strain>
    </source>
</reference>
<evidence type="ECO:0000313" key="9">
    <source>
        <dbReference type="Proteomes" id="UP001360560"/>
    </source>
</evidence>
<dbReference type="PANTHER" id="PTHR10984:SF81">
    <property type="entry name" value="ER-DERIVED VESICLES PROTEIN ERV41"/>
    <property type="match status" value="1"/>
</dbReference>
<dbReference type="GO" id="GO:0033116">
    <property type="term" value="C:endoplasmic reticulum-Golgi intermediate compartment membrane"/>
    <property type="evidence" value="ECO:0007669"/>
    <property type="project" value="UniProtKB-SubCell"/>
</dbReference>
<gene>
    <name evidence="8" type="ORF">DASC09_012130</name>
</gene>
<dbReference type="InterPro" id="IPR012936">
    <property type="entry name" value="Erv_C"/>
</dbReference>
<evidence type="ECO:0000256" key="1">
    <source>
        <dbReference type="ARBA" id="ARBA00004370"/>
    </source>
</evidence>
<name>A0AAV5QGC0_9ASCO</name>
<dbReference type="Pfam" id="PF13850">
    <property type="entry name" value="ERGIC_N"/>
    <property type="match status" value="1"/>
</dbReference>
<evidence type="ECO:0000259" key="7">
    <source>
        <dbReference type="Pfam" id="PF13850"/>
    </source>
</evidence>
<proteinExistence type="inferred from homology"/>
<protein>
    <recommendedName>
        <fullName evidence="5">Endoplasmic reticulum-Golgi intermediate compartment protein</fullName>
    </recommendedName>
</protein>
<dbReference type="EMBL" id="BTFZ01000002">
    <property type="protein sequence ID" value="GMM33888.1"/>
    <property type="molecule type" value="Genomic_DNA"/>
</dbReference>
<evidence type="ECO:0000256" key="2">
    <source>
        <dbReference type="ARBA" id="ARBA00022692"/>
    </source>
</evidence>
<dbReference type="GO" id="GO:0000139">
    <property type="term" value="C:Golgi membrane"/>
    <property type="evidence" value="ECO:0007669"/>
    <property type="project" value="UniProtKB-SubCell"/>
</dbReference>
<evidence type="ECO:0000256" key="5">
    <source>
        <dbReference type="RuleBase" id="RU369013"/>
    </source>
</evidence>
<comment type="subcellular location">
    <subcellularLocation>
        <location evidence="5">Endoplasmic reticulum membrane</location>
        <topology evidence="5">Multi-pass membrane protein</topology>
    </subcellularLocation>
    <subcellularLocation>
        <location evidence="5">Endoplasmic reticulum-Golgi intermediate compartment membrane</location>
        <topology evidence="5">Multi-pass membrane protein</topology>
    </subcellularLocation>
    <subcellularLocation>
        <location evidence="5">Golgi apparatus membrane</location>
        <topology evidence="5">Multi-pass membrane protein</topology>
    </subcellularLocation>
    <subcellularLocation>
        <location evidence="1">Membrane</location>
    </subcellularLocation>
</comment>